<evidence type="ECO:0000256" key="3">
    <source>
        <dbReference type="ARBA" id="ARBA00022960"/>
    </source>
</evidence>
<protein>
    <recommendedName>
        <fullName evidence="2 5">Cell shape-determining protein MreC</fullName>
    </recommendedName>
    <alternativeName>
        <fullName evidence="4 5">Cell shape protein MreC</fullName>
    </alternativeName>
</protein>
<dbReference type="EMBL" id="AZFW01000032">
    <property type="protein sequence ID" value="KRM28495.1"/>
    <property type="molecule type" value="Genomic_DNA"/>
</dbReference>
<dbReference type="GO" id="GO:0005886">
    <property type="term" value="C:plasma membrane"/>
    <property type="evidence" value="ECO:0007669"/>
    <property type="project" value="TreeGrafter"/>
</dbReference>
<name>A0A0R1XEB2_9LACO</name>
<evidence type="ECO:0000256" key="1">
    <source>
        <dbReference type="ARBA" id="ARBA00009369"/>
    </source>
</evidence>
<evidence type="ECO:0000313" key="9">
    <source>
        <dbReference type="Proteomes" id="UP000050949"/>
    </source>
</evidence>
<dbReference type="InterPro" id="IPR007221">
    <property type="entry name" value="MreC"/>
</dbReference>
<dbReference type="GO" id="GO:0008360">
    <property type="term" value="P:regulation of cell shape"/>
    <property type="evidence" value="ECO:0007669"/>
    <property type="project" value="UniProtKB-KW"/>
</dbReference>
<evidence type="ECO:0000259" key="7">
    <source>
        <dbReference type="Pfam" id="PF04085"/>
    </source>
</evidence>
<reference evidence="8 9" key="1">
    <citation type="journal article" date="2015" name="Genome Announc.">
        <title>Expanding the biotechnology potential of lactobacilli through comparative genomics of 213 strains and associated genera.</title>
        <authorList>
            <person name="Sun Z."/>
            <person name="Harris H.M."/>
            <person name="McCann A."/>
            <person name="Guo C."/>
            <person name="Argimon S."/>
            <person name="Zhang W."/>
            <person name="Yang X."/>
            <person name="Jeffery I.B."/>
            <person name="Cooney J.C."/>
            <person name="Kagawa T.F."/>
            <person name="Liu W."/>
            <person name="Song Y."/>
            <person name="Salvetti E."/>
            <person name="Wrobel A."/>
            <person name="Rasinkangas P."/>
            <person name="Parkhill J."/>
            <person name="Rea M.C."/>
            <person name="O'Sullivan O."/>
            <person name="Ritari J."/>
            <person name="Douillard F.P."/>
            <person name="Paul Ross R."/>
            <person name="Yang R."/>
            <person name="Briner A.E."/>
            <person name="Felis G.E."/>
            <person name="de Vos W.M."/>
            <person name="Barrangou R."/>
            <person name="Klaenhammer T.R."/>
            <person name="Caufield P.W."/>
            <person name="Cui Y."/>
            <person name="Zhang H."/>
            <person name="O'Toole P.W."/>
        </authorList>
    </citation>
    <scope>NUCLEOTIDE SEQUENCE [LARGE SCALE GENOMIC DNA]</scope>
    <source>
        <strain evidence="8 9">DSM 16991</strain>
    </source>
</reference>
<dbReference type="Gene3D" id="2.40.10.350">
    <property type="entry name" value="Rod shape-determining protein MreC, domain 2"/>
    <property type="match status" value="1"/>
</dbReference>
<gene>
    <name evidence="8" type="ORF">FC91_GL001960</name>
</gene>
<dbReference type="Pfam" id="PF04085">
    <property type="entry name" value="MreC"/>
    <property type="match status" value="1"/>
</dbReference>
<evidence type="ECO:0000256" key="2">
    <source>
        <dbReference type="ARBA" id="ARBA00013855"/>
    </source>
</evidence>
<keyword evidence="3 5" id="KW-0133">Cell shape</keyword>
<dbReference type="PANTHER" id="PTHR34138:SF1">
    <property type="entry name" value="CELL SHAPE-DETERMINING PROTEIN MREC"/>
    <property type="match status" value="1"/>
</dbReference>
<accession>A0A0R1XEB2</accession>
<comment type="similarity">
    <text evidence="1 5">Belongs to the MreC family.</text>
</comment>
<dbReference type="PATRIC" id="fig|1122147.4.peg.2029"/>
<dbReference type="Proteomes" id="UP000050949">
    <property type="component" value="Unassembled WGS sequence"/>
</dbReference>
<sequence>MRKFFANKKLIIVMIILIATLSTVALSFRVRENRSAPPFIQRMANDISNVAAQVIAAPMVAVHSGYNQVVDLVNTYNENQDLKKNVTQLQQIQATNNTLRAENTQLKKQLKLNATLSDYTQIPASVVSRQPADWENIFMINKGSRQGVKKNMPVVSGAGLIGRIVEIHDFSAKVELISTSNTNADRTAVEIVNKKSQRINGIISGYDKDDEALLMTQINTKNTIEKGDTVVTSGLGGLTPKGLFVGKVTRVKDDDYGRPATVYVQPATDLNDFSVVTVISRAVQGE</sequence>
<feature type="coiled-coil region" evidence="6">
    <location>
        <begin position="72"/>
        <end position="109"/>
    </location>
</feature>
<dbReference type="NCBIfam" id="TIGR00219">
    <property type="entry name" value="mreC"/>
    <property type="match status" value="1"/>
</dbReference>
<proteinExistence type="inferred from homology"/>
<dbReference type="AlphaFoldDB" id="A0A0R1XEB2"/>
<organism evidence="8 9">
    <name type="scientific">Schleiferilactobacillus harbinensis DSM 16991</name>
    <dbReference type="NCBI Taxonomy" id="1122147"/>
    <lineage>
        <taxon>Bacteria</taxon>
        <taxon>Bacillati</taxon>
        <taxon>Bacillota</taxon>
        <taxon>Bacilli</taxon>
        <taxon>Lactobacillales</taxon>
        <taxon>Lactobacillaceae</taxon>
        <taxon>Schleiferilactobacillus</taxon>
    </lineage>
</organism>
<feature type="domain" description="Rod shape-determining protein MreC beta-barrel core" evidence="7">
    <location>
        <begin position="126"/>
        <end position="279"/>
    </location>
</feature>
<dbReference type="OrthoDB" id="9792313at2"/>
<comment type="caution">
    <text evidence="8">The sequence shown here is derived from an EMBL/GenBank/DDBJ whole genome shotgun (WGS) entry which is preliminary data.</text>
</comment>
<dbReference type="PIRSF" id="PIRSF038471">
    <property type="entry name" value="MreC"/>
    <property type="match status" value="1"/>
</dbReference>
<dbReference type="RefSeq" id="WP_027827308.1">
    <property type="nucleotide sequence ID" value="NZ_AUEH01000001.1"/>
</dbReference>
<dbReference type="eggNOG" id="COG1792">
    <property type="taxonomic scope" value="Bacteria"/>
</dbReference>
<evidence type="ECO:0000313" key="8">
    <source>
        <dbReference type="EMBL" id="KRM28495.1"/>
    </source>
</evidence>
<dbReference type="InterPro" id="IPR042175">
    <property type="entry name" value="Cell/Rod_MreC_2"/>
</dbReference>
<evidence type="ECO:0000256" key="4">
    <source>
        <dbReference type="ARBA" id="ARBA00032089"/>
    </source>
</evidence>
<evidence type="ECO:0000256" key="5">
    <source>
        <dbReference type="PIRNR" id="PIRNR038471"/>
    </source>
</evidence>
<dbReference type="PANTHER" id="PTHR34138">
    <property type="entry name" value="CELL SHAPE-DETERMINING PROTEIN MREC"/>
    <property type="match status" value="1"/>
</dbReference>
<dbReference type="InterPro" id="IPR055342">
    <property type="entry name" value="MreC_beta-barrel_core"/>
</dbReference>
<dbReference type="InterPro" id="IPR042177">
    <property type="entry name" value="Cell/Rod_1"/>
</dbReference>
<dbReference type="Gene3D" id="2.40.10.340">
    <property type="entry name" value="Rod shape-determining protein MreC, domain 1"/>
    <property type="match status" value="1"/>
</dbReference>
<comment type="function">
    <text evidence="5">Involved in formation and maintenance of cell shape.</text>
</comment>
<keyword evidence="6" id="KW-0175">Coiled coil</keyword>
<evidence type="ECO:0000256" key="6">
    <source>
        <dbReference type="SAM" id="Coils"/>
    </source>
</evidence>